<sequence length="408" mass="46164">MKKPLSLSQFATDLTPQQEFERTASYTKDPTAYLQKILGSETFDKRKVLLCLPEKIDKDIYGGGEHKAHFQQHVAKLLGKDHGLFFITGVQAQLAAMEVHCDRAGNNRVAWHITSHLESFEENAYDVLYGLERRLLGNDENENPTVEEIKEVLSLSEDQRPAAMVLEIPSRELGCKTYSFADLEAISSACREAGVKLHCDGARIWEIEPYYQETAGKTFADIGKLFDTVYVSFYKGLRGPAGAMLVCNDDSFISEAKKWQRRAGGTAFTLFYEVIDCERGYNENIGTFDAKWKKMTEIVDAIIPATASYKSRNGNPIISFLPEKPTCCQIRTIFQGYTADELVSARDRVVEKSNVMVFDRLWPKKPLDDDERRQSREWMVVQALLETETKVFVDAYVALCEELVAGGR</sequence>
<organism evidence="5 6">
    <name type="scientific">Extremus antarcticus</name>
    <dbReference type="NCBI Taxonomy" id="702011"/>
    <lineage>
        <taxon>Eukaryota</taxon>
        <taxon>Fungi</taxon>
        <taxon>Dikarya</taxon>
        <taxon>Ascomycota</taxon>
        <taxon>Pezizomycotina</taxon>
        <taxon>Dothideomycetes</taxon>
        <taxon>Dothideomycetidae</taxon>
        <taxon>Mycosphaerellales</taxon>
        <taxon>Extremaceae</taxon>
        <taxon>Extremus</taxon>
    </lineage>
</organism>
<dbReference type="PANTHER" id="PTHR48097">
    <property type="entry name" value="L-THREONINE ALDOLASE-RELATED"/>
    <property type="match status" value="1"/>
</dbReference>
<comment type="cofactor">
    <cofactor evidence="1">
        <name>pyridoxal 5'-phosphate</name>
        <dbReference type="ChEBI" id="CHEBI:597326"/>
    </cofactor>
</comment>
<evidence type="ECO:0000313" key="6">
    <source>
        <dbReference type="Proteomes" id="UP001271007"/>
    </source>
</evidence>
<dbReference type="Gene3D" id="3.40.640.10">
    <property type="entry name" value="Type I PLP-dependent aspartate aminotransferase-like (Major domain)"/>
    <property type="match status" value="1"/>
</dbReference>
<comment type="similarity">
    <text evidence="2">Belongs to the threonine aldolase family.</text>
</comment>
<dbReference type="PANTHER" id="PTHR48097:SF9">
    <property type="entry name" value="L-THREONINE ALDOLASE"/>
    <property type="match status" value="1"/>
</dbReference>
<name>A0AAJ0GAD2_9PEZI</name>
<dbReference type="GO" id="GO:0005829">
    <property type="term" value="C:cytosol"/>
    <property type="evidence" value="ECO:0007669"/>
    <property type="project" value="TreeGrafter"/>
</dbReference>
<dbReference type="GO" id="GO:0008732">
    <property type="term" value="F:L-allo-threonine aldolase activity"/>
    <property type="evidence" value="ECO:0007669"/>
    <property type="project" value="TreeGrafter"/>
</dbReference>
<reference evidence="5" key="1">
    <citation type="submission" date="2023-04" db="EMBL/GenBank/DDBJ databases">
        <title>Black Yeasts Isolated from many extreme environments.</title>
        <authorList>
            <person name="Coleine C."/>
            <person name="Stajich J.E."/>
            <person name="Selbmann L."/>
        </authorList>
    </citation>
    <scope>NUCLEOTIDE SEQUENCE</scope>
    <source>
        <strain evidence="5">CCFEE 5312</strain>
    </source>
</reference>
<gene>
    <name evidence="5" type="ORF">LTR09_003409</name>
</gene>
<dbReference type="Pfam" id="PF01212">
    <property type="entry name" value="Beta_elim_lyase"/>
    <property type="match status" value="1"/>
</dbReference>
<protein>
    <recommendedName>
        <fullName evidence="4">Aromatic amino acid beta-eliminating lyase/threonine aldolase domain-containing protein</fullName>
    </recommendedName>
</protein>
<evidence type="ECO:0000256" key="2">
    <source>
        <dbReference type="ARBA" id="ARBA00006966"/>
    </source>
</evidence>
<dbReference type="Proteomes" id="UP001271007">
    <property type="component" value="Unassembled WGS sequence"/>
</dbReference>
<dbReference type="SUPFAM" id="SSF53383">
    <property type="entry name" value="PLP-dependent transferases"/>
    <property type="match status" value="1"/>
</dbReference>
<proteinExistence type="inferred from homology"/>
<feature type="domain" description="Aromatic amino acid beta-eliminating lyase/threonine aldolase" evidence="4">
    <location>
        <begin position="57"/>
        <end position="266"/>
    </location>
</feature>
<dbReference type="EMBL" id="JAWDJX010000008">
    <property type="protein sequence ID" value="KAK3055489.1"/>
    <property type="molecule type" value="Genomic_DNA"/>
</dbReference>
<evidence type="ECO:0000259" key="4">
    <source>
        <dbReference type="Pfam" id="PF01212"/>
    </source>
</evidence>
<evidence type="ECO:0000313" key="5">
    <source>
        <dbReference type="EMBL" id="KAK3055489.1"/>
    </source>
</evidence>
<comment type="caution">
    <text evidence="5">The sequence shown here is derived from an EMBL/GenBank/DDBJ whole genome shotgun (WGS) entry which is preliminary data.</text>
</comment>
<dbReference type="GO" id="GO:0006567">
    <property type="term" value="P:L-threonine catabolic process"/>
    <property type="evidence" value="ECO:0007669"/>
    <property type="project" value="TreeGrafter"/>
</dbReference>
<keyword evidence="3" id="KW-0663">Pyridoxal phosphate</keyword>
<dbReference type="InterPro" id="IPR015421">
    <property type="entry name" value="PyrdxlP-dep_Trfase_major"/>
</dbReference>
<keyword evidence="6" id="KW-1185">Reference proteome</keyword>
<dbReference type="AlphaFoldDB" id="A0AAJ0GAD2"/>
<dbReference type="InterPro" id="IPR015424">
    <property type="entry name" value="PyrdxlP-dep_Trfase"/>
</dbReference>
<dbReference type="InterPro" id="IPR001597">
    <property type="entry name" value="ArAA_b-elim_lyase/Thr_aldolase"/>
</dbReference>
<dbReference type="GO" id="GO:0006545">
    <property type="term" value="P:glycine biosynthetic process"/>
    <property type="evidence" value="ECO:0007669"/>
    <property type="project" value="TreeGrafter"/>
</dbReference>
<evidence type="ECO:0000256" key="1">
    <source>
        <dbReference type="ARBA" id="ARBA00001933"/>
    </source>
</evidence>
<accession>A0AAJ0GAD2</accession>
<evidence type="ECO:0000256" key="3">
    <source>
        <dbReference type="ARBA" id="ARBA00022898"/>
    </source>
</evidence>